<dbReference type="GO" id="GO:0005886">
    <property type="term" value="C:plasma membrane"/>
    <property type="evidence" value="ECO:0007669"/>
    <property type="project" value="TreeGrafter"/>
</dbReference>
<comment type="subcellular location">
    <subcellularLocation>
        <location evidence="1">Membrane</location>
        <topology evidence="1">Multi-pass membrane protein</topology>
    </subcellularLocation>
</comment>
<dbReference type="EMBL" id="JAPDDP010000015">
    <property type="protein sequence ID" value="MDA0180677.1"/>
    <property type="molecule type" value="Genomic_DNA"/>
</dbReference>
<name>A0A9X3SES1_9ACTN</name>
<feature type="transmembrane region" description="Helical" evidence="6">
    <location>
        <begin position="104"/>
        <end position="125"/>
    </location>
</feature>
<feature type="transmembrane region" description="Helical" evidence="6">
    <location>
        <begin position="137"/>
        <end position="157"/>
    </location>
</feature>
<accession>A0A9X3SES1</accession>
<evidence type="ECO:0000313" key="8">
    <source>
        <dbReference type="Proteomes" id="UP001147653"/>
    </source>
</evidence>
<dbReference type="Proteomes" id="UP001147653">
    <property type="component" value="Unassembled WGS sequence"/>
</dbReference>
<sequence>MSFIEASSTGVRERSVATIMGQVLTLVAAAIGLFAFATYLGRDLTFETARIFSIVGLVMLVATWFVSALRVGSLGIFWLMAIASAIGFGFAPVLAFYAEANPSSVTSAAAITTLTVLGMAAAGFVTSKDLVGWMKPLSFIVLGAVVVSLGALIFGGLGTLSPFISIVILLASALLILVDFNYVRKHATEDDVVWLATGIFVSIINIFMSLLNLFNR</sequence>
<evidence type="ECO:0000256" key="4">
    <source>
        <dbReference type="ARBA" id="ARBA00022989"/>
    </source>
</evidence>
<keyword evidence="3 6" id="KW-0812">Transmembrane</keyword>
<feature type="transmembrane region" description="Helical" evidence="6">
    <location>
        <begin position="163"/>
        <end position="180"/>
    </location>
</feature>
<feature type="transmembrane region" description="Helical" evidence="6">
    <location>
        <begin position="76"/>
        <end position="98"/>
    </location>
</feature>
<evidence type="ECO:0000256" key="6">
    <source>
        <dbReference type="RuleBase" id="RU004379"/>
    </source>
</evidence>
<comment type="caution">
    <text evidence="7">The sequence shown here is derived from an EMBL/GenBank/DDBJ whole genome shotgun (WGS) entry which is preliminary data.</text>
</comment>
<evidence type="ECO:0000313" key="7">
    <source>
        <dbReference type="EMBL" id="MDA0180677.1"/>
    </source>
</evidence>
<evidence type="ECO:0000256" key="3">
    <source>
        <dbReference type="ARBA" id="ARBA00022692"/>
    </source>
</evidence>
<organism evidence="7 8">
    <name type="scientific">Solirubrobacter phytolaccae</name>
    <dbReference type="NCBI Taxonomy" id="1404360"/>
    <lineage>
        <taxon>Bacteria</taxon>
        <taxon>Bacillati</taxon>
        <taxon>Actinomycetota</taxon>
        <taxon>Thermoleophilia</taxon>
        <taxon>Solirubrobacterales</taxon>
        <taxon>Solirubrobacteraceae</taxon>
        <taxon>Solirubrobacter</taxon>
    </lineage>
</organism>
<keyword evidence="5 6" id="KW-0472">Membrane</keyword>
<dbReference type="PANTHER" id="PTHR23291">
    <property type="entry name" value="BAX INHIBITOR-RELATED"/>
    <property type="match status" value="1"/>
</dbReference>
<gene>
    <name evidence="7" type="ORF">OJ997_10270</name>
</gene>
<dbReference type="Pfam" id="PF01027">
    <property type="entry name" value="Bax1-I"/>
    <property type="match status" value="1"/>
</dbReference>
<feature type="transmembrane region" description="Helical" evidence="6">
    <location>
        <begin position="51"/>
        <end position="69"/>
    </location>
</feature>
<feature type="transmembrane region" description="Helical" evidence="6">
    <location>
        <begin position="192"/>
        <end position="214"/>
    </location>
</feature>
<keyword evidence="8" id="KW-1185">Reference proteome</keyword>
<dbReference type="AlphaFoldDB" id="A0A9X3SES1"/>
<evidence type="ECO:0000256" key="5">
    <source>
        <dbReference type="ARBA" id="ARBA00023136"/>
    </source>
</evidence>
<proteinExistence type="inferred from homology"/>
<dbReference type="InterPro" id="IPR006214">
    <property type="entry name" value="Bax_inhibitor_1-related"/>
</dbReference>
<comment type="similarity">
    <text evidence="2 6">Belongs to the BI1 family.</text>
</comment>
<dbReference type="RefSeq" id="WP_270024991.1">
    <property type="nucleotide sequence ID" value="NZ_JAPDDP010000015.1"/>
</dbReference>
<dbReference type="PANTHER" id="PTHR23291:SF50">
    <property type="entry name" value="PROTEIN LIFEGUARD 4"/>
    <property type="match status" value="1"/>
</dbReference>
<keyword evidence="4 6" id="KW-1133">Transmembrane helix</keyword>
<evidence type="ECO:0000256" key="1">
    <source>
        <dbReference type="ARBA" id="ARBA00004141"/>
    </source>
</evidence>
<reference evidence="7" key="1">
    <citation type="submission" date="2022-10" db="EMBL/GenBank/DDBJ databases">
        <title>The WGS of Solirubrobacter phytolaccae KCTC 29190.</title>
        <authorList>
            <person name="Jiang Z."/>
        </authorList>
    </citation>
    <scope>NUCLEOTIDE SEQUENCE</scope>
    <source>
        <strain evidence="7">KCTC 29190</strain>
    </source>
</reference>
<protein>
    <submittedName>
        <fullName evidence="7">Bax inhibitor-1 family protein</fullName>
    </submittedName>
</protein>
<evidence type="ECO:0000256" key="2">
    <source>
        <dbReference type="ARBA" id="ARBA00010350"/>
    </source>
</evidence>
<feature type="transmembrane region" description="Helical" evidence="6">
    <location>
        <begin position="16"/>
        <end position="39"/>
    </location>
</feature>